<name>A0A838WI28_9CYAN</name>
<proteinExistence type="predicted"/>
<protein>
    <submittedName>
        <fullName evidence="1">Cyclic nucleotide-binding domain-containing protein</fullName>
    </submittedName>
</protein>
<dbReference type="Proteomes" id="UP000538075">
    <property type="component" value="Unassembled WGS sequence"/>
</dbReference>
<reference evidence="1 2" key="1">
    <citation type="journal article" date="2020" name="J. Appl. Phycol.">
        <title>Morphological changes and genome evolution in Raphidiopsis raciborskii CS-506 after 23 years in culture.</title>
        <authorList>
            <person name="Willis A."/>
            <person name="Bent S.J."/>
            <person name="Jameson I.D."/>
        </authorList>
    </citation>
    <scope>NUCLEOTIDE SEQUENCE [LARGE SCALE GENOMIC DNA]</scope>
    <source>
        <strain evidence="1 2">CS-506_A</strain>
    </source>
</reference>
<organism evidence="1 2">
    <name type="scientific">Cylindrospermopsis raciborskii CS-506_A</name>
    <dbReference type="NCBI Taxonomy" id="2585140"/>
    <lineage>
        <taxon>Bacteria</taxon>
        <taxon>Bacillati</taxon>
        <taxon>Cyanobacteriota</taxon>
        <taxon>Cyanophyceae</taxon>
        <taxon>Nostocales</taxon>
        <taxon>Aphanizomenonaceae</taxon>
        <taxon>Cylindrospermopsis</taxon>
    </lineage>
</organism>
<accession>A0A838WI28</accession>
<evidence type="ECO:0000313" key="2">
    <source>
        <dbReference type="Proteomes" id="UP000538075"/>
    </source>
</evidence>
<evidence type="ECO:0000313" key="1">
    <source>
        <dbReference type="EMBL" id="MBA4465484.1"/>
    </source>
</evidence>
<feature type="non-terminal residue" evidence="1">
    <location>
        <position position="41"/>
    </location>
</feature>
<dbReference type="AlphaFoldDB" id="A0A838WI28"/>
<gene>
    <name evidence="1" type="ORF">FHK98_07270</name>
</gene>
<dbReference type="EMBL" id="VDFG01000442">
    <property type="protein sequence ID" value="MBA4465484.1"/>
    <property type="molecule type" value="Genomic_DNA"/>
</dbReference>
<sequence length="41" mass="4830">MNYSSQEFSEFLQKIPGFEKLSPTEINHLLSKQQALRYRLG</sequence>
<comment type="caution">
    <text evidence="1">The sequence shown here is derived from an EMBL/GenBank/DDBJ whole genome shotgun (WGS) entry which is preliminary data.</text>
</comment>